<dbReference type="EMBL" id="JAUSUB010000002">
    <property type="protein sequence ID" value="MDQ0268715.1"/>
    <property type="molecule type" value="Genomic_DNA"/>
</dbReference>
<sequence length="296" mass="33875">MELFKLVWVISENMKGMTIKQFLKENDISKTALTDIKFSGGFIKVNQVKENVRYALKHGDVLEIGFPEEKPSNAIMGEDIPLHIIYEDDYVLVVNKPAAMNTIPSREHPTGSLANAMIHYYEKINLSATVHIVTRLDRYTSGLVLIAKHRHIHHLLSKLQQQNGVHRIYEAFAEGTISRNEGIVEQPIARKPTSIIEREVNEAGKYACTHYQVIERTNAFSVVRLKLETGRTHQIRVHLAHMGHPLMGDDLYGGQVNRIKRQALHCIKLSFYHPVLHQTIELEQPLPEDMNLLLQR</sequence>
<dbReference type="PROSITE" id="PS01129">
    <property type="entry name" value="PSI_RLU"/>
    <property type="match status" value="1"/>
</dbReference>
<dbReference type="Pfam" id="PF00849">
    <property type="entry name" value="PseudoU_synth_2"/>
    <property type="match status" value="1"/>
</dbReference>
<dbReference type="InterPro" id="IPR006145">
    <property type="entry name" value="PsdUridine_synth_RsuA/RluA"/>
</dbReference>
<comment type="catalytic activity">
    <reaction evidence="1 3">
        <text>a uridine in RNA = a pseudouridine in RNA</text>
        <dbReference type="Rhea" id="RHEA:48348"/>
        <dbReference type="Rhea" id="RHEA-COMP:12068"/>
        <dbReference type="Rhea" id="RHEA-COMP:12069"/>
        <dbReference type="ChEBI" id="CHEBI:65314"/>
        <dbReference type="ChEBI" id="CHEBI:65315"/>
    </reaction>
</comment>
<comment type="caution">
    <text evidence="5">The sequence shown here is derived from an EMBL/GenBank/DDBJ whole genome shotgun (WGS) entry which is preliminary data.</text>
</comment>
<dbReference type="RefSeq" id="WP_307471700.1">
    <property type="nucleotide sequence ID" value="NZ_JAUSUB010000002.1"/>
</dbReference>
<dbReference type="Proteomes" id="UP001238088">
    <property type="component" value="Unassembled WGS sequence"/>
</dbReference>
<dbReference type="PANTHER" id="PTHR21600:SF35">
    <property type="entry name" value="PSEUDOURIDINE SYNTHASE"/>
    <property type="match status" value="1"/>
</dbReference>
<dbReference type="NCBIfam" id="TIGR00005">
    <property type="entry name" value="rluA_subfam"/>
    <property type="match status" value="1"/>
</dbReference>
<evidence type="ECO:0000256" key="1">
    <source>
        <dbReference type="ARBA" id="ARBA00000073"/>
    </source>
</evidence>
<comment type="similarity">
    <text evidence="2 3">Belongs to the pseudouridine synthase RluA family.</text>
</comment>
<evidence type="ECO:0000256" key="3">
    <source>
        <dbReference type="RuleBase" id="RU362028"/>
    </source>
</evidence>
<reference evidence="5 6" key="1">
    <citation type="submission" date="2023-07" db="EMBL/GenBank/DDBJ databases">
        <title>Genomic Encyclopedia of Type Strains, Phase IV (KMG-IV): sequencing the most valuable type-strain genomes for metagenomic binning, comparative biology and taxonomic classification.</title>
        <authorList>
            <person name="Goeker M."/>
        </authorList>
    </citation>
    <scope>NUCLEOTIDE SEQUENCE [LARGE SCALE GENOMIC DNA]</scope>
    <source>
        <strain evidence="5 6">DSM 23494</strain>
    </source>
</reference>
<comment type="function">
    <text evidence="3">Responsible for synthesis of pseudouridine from uracil.</text>
</comment>
<evidence type="ECO:0000259" key="4">
    <source>
        <dbReference type="Pfam" id="PF00849"/>
    </source>
</evidence>
<dbReference type="InterPro" id="IPR006224">
    <property type="entry name" value="PsdUridine_synth_RluA-like_CS"/>
</dbReference>
<evidence type="ECO:0000313" key="6">
    <source>
        <dbReference type="Proteomes" id="UP001238088"/>
    </source>
</evidence>
<evidence type="ECO:0000256" key="2">
    <source>
        <dbReference type="ARBA" id="ARBA00010876"/>
    </source>
</evidence>
<dbReference type="Gene3D" id="3.30.2350.10">
    <property type="entry name" value="Pseudouridine synthase"/>
    <property type="match status" value="1"/>
</dbReference>
<dbReference type="CDD" id="cd02869">
    <property type="entry name" value="PseudoU_synth_RluA_like"/>
    <property type="match status" value="1"/>
</dbReference>
<gene>
    <name evidence="5" type="ORF">J2S17_000584</name>
</gene>
<evidence type="ECO:0000313" key="5">
    <source>
        <dbReference type="EMBL" id="MDQ0268715.1"/>
    </source>
</evidence>
<feature type="domain" description="Pseudouridine synthase RsuA/RluA-like" evidence="4">
    <location>
        <begin position="90"/>
        <end position="241"/>
    </location>
</feature>
<dbReference type="PANTHER" id="PTHR21600">
    <property type="entry name" value="MITOCHONDRIAL RNA PSEUDOURIDINE SYNTHASE"/>
    <property type="match status" value="1"/>
</dbReference>
<keyword evidence="6" id="KW-1185">Reference proteome</keyword>
<accession>A0ABU0AF45</accession>
<dbReference type="InterPro" id="IPR006225">
    <property type="entry name" value="PsdUridine_synth_RluC/D"/>
</dbReference>
<keyword evidence="3 5" id="KW-0413">Isomerase</keyword>
<dbReference type="InterPro" id="IPR050188">
    <property type="entry name" value="RluA_PseudoU_synthase"/>
</dbReference>
<dbReference type="InterPro" id="IPR020103">
    <property type="entry name" value="PsdUridine_synth_cat_dom_sf"/>
</dbReference>
<dbReference type="SUPFAM" id="SSF55120">
    <property type="entry name" value="Pseudouridine synthase"/>
    <property type="match status" value="1"/>
</dbReference>
<dbReference type="GO" id="GO:0160140">
    <property type="term" value="F:23S rRNA pseudouridine(1911/1915/1917) synthase activity"/>
    <property type="evidence" value="ECO:0007669"/>
    <property type="project" value="UniProtKB-EC"/>
</dbReference>
<protein>
    <recommendedName>
        <fullName evidence="3">Pseudouridine synthase</fullName>
        <ecNumber evidence="3">5.4.99.-</ecNumber>
    </recommendedName>
</protein>
<organism evidence="5 6">
    <name type="scientific">Cytobacillus purgationiresistens</name>
    <dbReference type="NCBI Taxonomy" id="863449"/>
    <lineage>
        <taxon>Bacteria</taxon>
        <taxon>Bacillati</taxon>
        <taxon>Bacillota</taxon>
        <taxon>Bacilli</taxon>
        <taxon>Bacillales</taxon>
        <taxon>Bacillaceae</taxon>
        <taxon>Cytobacillus</taxon>
    </lineage>
</organism>
<dbReference type="EC" id="5.4.99.-" evidence="3"/>
<proteinExistence type="inferred from homology"/>
<name>A0ABU0AF45_9BACI</name>